<feature type="domain" description="Cation efflux protein cytoplasmic" evidence="9">
    <location>
        <begin position="213"/>
        <end position="291"/>
    </location>
</feature>
<dbReference type="RefSeq" id="WP_092334841.1">
    <property type="nucleotide sequence ID" value="NZ_FNCP01000022.1"/>
</dbReference>
<dbReference type="Gene3D" id="3.30.70.1350">
    <property type="entry name" value="Cation efflux protein, cytoplasmic domain"/>
    <property type="match status" value="1"/>
</dbReference>
<dbReference type="PANTHER" id="PTHR43840:SF15">
    <property type="entry name" value="MITOCHONDRIAL METAL TRANSPORTER 1-RELATED"/>
    <property type="match status" value="1"/>
</dbReference>
<dbReference type="InterPro" id="IPR027469">
    <property type="entry name" value="Cation_efflux_TMD_sf"/>
</dbReference>
<dbReference type="GO" id="GO:0015093">
    <property type="term" value="F:ferrous iron transmembrane transporter activity"/>
    <property type="evidence" value="ECO:0007669"/>
    <property type="project" value="TreeGrafter"/>
</dbReference>
<keyword evidence="5 7" id="KW-1133">Transmembrane helix</keyword>
<evidence type="ECO:0000256" key="7">
    <source>
        <dbReference type="SAM" id="Phobius"/>
    </source>
</evidence>
<dbReference type="InterPro" id="IPR058533">
    <property type="entry name" value="Cation_efflux_TM"/>
</dbReference>
<evidence type="ECO:0000256" key="6">
    <source>
        <dbReference type="ARBA" id="ARBA00023136"/>
    </source>
</evidence>
<dbReference type="OrthoDB" id="9806522at2"/>
<feature type="domain" description="Cation efflux protein transmembrane" evidence="8">
    <location>
        <begin position="9"/>
        <end position="208"/>
    </location>
</feature>
<proteinExistence type="inferred from homology"/>
<comment type="subcellular location">
    <subcellularLocation>
        <location evidence="1">Membrane</location>
        <topology evidence="1">Multi-pass membrane protein</topology>
    </subcellularLocation>
</comment>
<evidence type="ECO:0000259" key="9">
    <source>
        <dbReference type="Pfam" id="PF16916"/>
    </source>
</evidence>
<feature type="transmembrane region" description="Helical" evidence="7">
    <location>
        <begin position="34"/>
        <end position="55"/>
    </location>
</feature>
<protein>
    <submittedName>
        <fullName evidence="10">Cation diffusion facilitator family transporter</fullName>
    </submittedName>
</protein>
<gene>
    <name evidence="10" type="ORF">SAMN05443529_12254</name>
</gene>
<dbReference type="EMBL" id="FNCP01000022">
    <property type="protein sequence ID" value="SDH93438.1"/>
    <property type="molecule type" value="Genomic_DNA"/>
</dbReference>
<evidence type="ECO:0000256" key="5">
    <source>
        <dbReference type="ARBA" id="ARBA00022989"/>
    </source>
</evidence>
<dbReference type="GO" id="GO:0015341">
    <property type="term" value="F:zinc efflux antiporter activity"/>
    <property type="evidence" value="ECO:0007669"/>
    <property type="project" value="TreeGrafter"/>
</dbReference>
<dbReference type="AlphaFoldDB" id="A0A1G8GGD2"/>
<sequence>MNEKTKVATLSVVSNIILTLSKVIIGFLSGSVSILSEGIHSGIDLIAAIIALFAVKESGKPADSCHAYGHGKIENVSGTIEAALIFVAALMIIVEAIQKIREILSGSGGHVSDLGLGLGLLIMAVSAVMNFIVSSRLMKVAIKTDSVALEADALHLRTDVYTSLGVLLGLLIIKFTGWIIIDPIIALGVAFMIIRAAIDLSKKAFAPLVDVSLPDEERRIIAEVLQLYEEEFVEFHKLRTRKAGAERHVDLHLVVAKFTPVVDVHELCDRIEQEINEKLSITYVLIHAEPCSTREEECPVENGVTATCQRCGYRPRRSNLRSEVRDKER</sequence>
<feature type="transmembrane region" description="Helical" evidence="7">
    <location>
        <begin position="7"/>
        <end position="28"/>
    </location>
</feature>
<dbReference type="GO" id="GO:0015086">
    <property type="term" value="F:cadmium ion transmembrane transporter activity"/>
    <property type="evidence" value="ECO:0007669"/>
    <property type="project" value="TreeGrafter"/>
</dbReference>
<reference evidence="11" key="1">
    <citation type="submission" date="2016-10" db="EMBL/GenBank/DDBJ databases">
        <authorList>
            <person name="Varghese N."/>
            <person name="Submissions S."/>
        </authorList>
    </citation>
    <scope>NUCLEOTIDE SEQUENCE [LARGE SCALE GENOMIC DNA]</scope>
    <source>
        <strain evidence="11">DSM 8344</strain>
    </source>
</reference>
<dbReference type="NCBIfam" id="TIGR01297">
    <property type="entry name" value="CDF"/>
    <property type="match status" value="1"/>
</dbReference>
<feature type="transmembrane region" description="Helical" evidence="7">
    <location>
        <begin position="114"/>
        <end position="133"/>
    </location>
</feature>
<evidence type="ECO:0000256" key="2">
    <source>
        <dbReference type="ARBA" id="ARBA00008114"/>
    </source>
</evidence>
<dbReference type="SUPFAM" id="SSF160240">
    <property type="entry name" value="Cation efflux protein cytoplasmic domain-like"/>
    <property type="match status" value="1"/>
</dbReference>
<evidence type="ECO:0000313" key="10">
    <source>
        <dbReference type="EMBL" id="SDH93438.1"/>
    </source>
</evidence>
<dbReference type="Pfam" id="PF16916">
    <property type="entry name" value="ZT_dimer"/>
    <property type="match status" value="1"/>
</dbReference>
<dbReference type="STRING" id="1121419.SAMN05443529_12254"/>
<keyword evidence="3" id="KW-0813">Transport</keyword>
<dbReference type="InterPro" id="IPR036837">
    <property type="entry name" value="Cation_efflux_CTD_sf"/>
</dbReference>
<dbReference type="GO" id="GO:0006882">
    <property type="term" value="P:intracellular zinc ion homeostasis"/>
    <property type="evidence" value="ECO:0007669"/>
    <property type="project" value="TreeGrafter"/>
</dbReference>
<evidence type="ECO:0000259" key="8">
    <source>
        <dbReference type="Pfam" id="PF01545"/>
    </source>
</evidence>
<dbReference type="InterPro" id="IPR027470">
    <property type="entry name" value="Cation_efflux_CTD"/>
</dbReference>
<evidence type="ECO:0000256" key="3">
    <source>
        <dbReference type="ARBA" id="ARBA00022448"/>
    </source>
</evidence>
<dbReference type="Gene3D" id="1.20.1510.10">
    <property type="entry name" value="Cation efflux protein transmembrane domain"/>
    <property type="match status" value="1"/>
</dbReference>
<feature type="transmembrane region" description="Helical" evidence="7">
    <location>
        <begin position="76"/>
        <end position="94"/>
    </location>
</feature>
<comment type="similarity">
    <text evidence="2">Belongs to the cation diffusion facilitator (CDF) transporter (TC 2.A.4) family.</text>
</comment>
<keyword evidence="4 7" id="KW-0812">Transmembrane</keyword>
<dbReference type="Proteomes" id="UP000198656">
    <property type="component" value="Unassembled WGS sequence"/>
</dbReference>
<dbReference type="Pfam" id="PF01545">
    <property type="entry name" value="Cation_efflux"/>
    <property type="match status" value="1"/>
</dbReference>
<keyword evidence="6 7" id="KW-0472">Membrane</keyword>
<dbReference type="GO" id="GO:0005886">
    <property type="term" value="C:plasma membrane"/>
    <property type="evidence" value="ECO:0007669"/>
    <property type="project" value="TreeGrafter"/>
</dbReference>
<keyword evidence="11" id="KW-1185">Reference proteome</keyword>
<evidence type="ECO:0000256" key="1">
    <source>
        <dbReference type="ARBA" id="ARBA00004141"/>
    </source>
</evidence>
<accession>A0A1G8GGD2</accession>
<dbReference type="InterPro" id="IPR002524">
    <property type="entry name" value="Cation_efflux"/>
</dbReference>
<evidence type="ECO:0000256" key="4">
    <source>
        <dbReference type="ARBA" id="ARBA00022692"/>
    </source>
</evidence>
<organism evidence="10 11">
    <name type="scientific">Desulfosporosinus hippei DSM 8344</name>
    <dbReference type="NCBI Taxonomy" id="1121419"/>
    <lineage>
        <taxon>Bacteria</taxon>
        <taxon>Bacillati</taxon>
        <taxon>Bacillota</taxon>
        <taxon>Clostridia</taxon>
        <taxon>Eubacteriales</taxon>
        <taxon>Desulfitobacteriaceae</taxon>
        <taxon>Desulfosporosinus</taxon>
    </lineage>
</organism>
<name>A0A1G8GGD2_9FIRM</name>
<evidence type="ECO:0000313" key="11">
    <source>
        <dbReference type="Proteomes" id="UP000198656"/>
    </source>
</evidence>
<dbReference type="PANTHER" id="PTHR43840">
    <property type="entry name" value="MITOCHONDRIAL METAL TRANSPORTER 1-RELATED"/>
    <property type="match status" value="1"/>
</dbReference>
<dbReference type="SUPFAM" id="SSF161111">
    <property type="entry name" value="Cation efflux protein transmembrane domain-like"/>
    <property type="match status" value="1"/>
</dbReference>
<dbReference type="InterPro" id="IPR050291">
    <property type="entry name" value="CDF_Transporter"/>
</dbReference>